<dbReference type="PANTHER" id="PTHR46035:SF1">
    <property type="entry name" value="TETRATRICOPEPTIDE REPEAT PROTEIN 4"/>
    <property type="match status" value="1"/>
</dbReference>
<dbReference type="InterPro" id="IPR044059">
    <property type="entry name" value="Csn1/TTC4_wheel"/>
</dbReference>
<dbReference type="CDD" id="cd21381">
    <property type="entry name" value="CTWD_TTC4"/>
    <property type="match status" value="1"/>
</dbReference>
<keyword evidence="2 4" id="KW-0802">TPR repeat</keyword>
<dbReference type="EMBL" id="QVQW01000008">
    <property type="protein sequence ID" value="RKU47708.1"/>
    <property type="molecule type" value="Genomic_DNA"/>
</dbReference>
<evidence type="ECO:0000256" key="5">
    <source>
        <dbReference type="SAM" id="MobiDB-lite"/>
    </source>
</evidence>
<dbReference type="InterPro" id="IPR011990">
    <property type="entry name" value="TPR-like_helical_dom_sf"/>
</dbReference>
<keyword evidence="8" id="KW-1185">Reference proteome</keyword>
<dbReference type="GO" id="GO:0006457">
    <property type="term" value="P:protein folding"/>
    <property type="evidence" value="ECO:0007669"/>
    <property type="project" value="TreeGrafter"/>
</dbReference>
<evidence type="ECO:0000313" key="8">
    <source>
        <dbReference type="Proteomes" id="UP000275385"/>
    </source>
</evidence>
<accession>A0A420YIH5</accession>
<reference evidence="7 8" key="1">
    <citation type="submission" date="2018-08" db="EMBL/GenBank/DDBJ databases">
        <title>Draft genome of the lignicolous fungus Coniochaeta pulveracea.</title>
        <authorList>
            <person name="Borstlap C.J."/>
            <person name="De Witt R.N."/>
            <person name="Botha A."/>
            <person name="Volschenk H."/>
        </authorList>
    </citation>
    <scope>NUCLEOTIDE SEQUENCE [LARGE SCALE GENOMIC DNA]</scope>
    <source>
        <strain evidence="7 8">CAB683</strain>
    </source>
</reference>
<evidence type="ECO:0000256" key="4">
    <source>
        <dbReference type="PROSITE-ProRule" id="PRU00339"/>
    </source>
</evidence>
<dbReference type="STRING" id="177199.A0A420YIH5"/>
<dbReference type="OrthoDB" id="420195at2759"/>
<protein>
    <recommendedName>
        <fullName evidence="6">Cns1/TTC4 wheel domain-containing protein</fullName>
    </recommendedName>
</protein>
<feature type="region of interest" description="Disordered" evidence="5">
    <location>
        <begin position="110"/>
        <end position="135"/>
    </location>
</feature>
<name>A0A420YIH5_9PEZI</name>
<evidence type="ECO:0000256" key="1">
    <source>
        <dbReference type="ARBA" id="ARBA00022737"/>
    </source>
</evidence>
<dbReference type="GO" id="GO:0005829">
    <property type="term" value="C:cytosol"/>
    <property type="evidence" value="ECO:0007669"/>
    <property type="project" value="TreeGrafter"/>
</dbReference>
<evidence type="ECO:0000256" key="3">
    <source>
        <dbReference type="ARBA" id="ARBA00023602"/>
    </source>
</evidence>
<sequence>MDSHSLPTADDPTLDTGPSLIPDLPPNLSLTLGKTVDEVLADLNKHPLFMTNLEENDDVAALQALAYDGTPLENATNFKDQGNECFKGKAFADAKEFYAKGIAVIVTEERRRARGEPSRDTGTHEGSSDEPEEVERERKILEVMYVNRAAANLELGNLRMAVGDCGLALRLNSKNVKAWYRSARGLLRMGKVEEADEACAKGLAVEPENKALRELAGEIITRARELAEKKRKEEEREGRTRREEMVLKTALKARGIRTRSTDQPPEMEDAGIKMVPDPTDPESTLVFPTVLLYPVHLESDFIKAFGEGESLEQHFKYVFPLPWDKEGVYSINGVECYVETVSGGLMKVGKKVPLLKVLAGGNVEVVDEVVKVFVVPKARAEAWVKEFKEKRATEGK</sequence>
<dbReference type="Pfam" id="PF18972">
    <property type="entry name" value="Wheel"/>
    <property type="match status" value="1"/>
</dbReference>
<organism evidence="7 8">
    <name type="scientific">Coniochaeta pulveracea</name>
    <dbReference type="NCBI Taxonomy" id="177199"/>
    <lineage>
        <taxon>Eukaryota</taxon>
        <taxon>Fungi</taxon>
        <taxon>Dikarya</taxon>
        <taxon>Ascomycota</taxon>
        <taxon>Pezizomycotina</taxon>
        <taxon>Sordariomycetes</taxon>
        <taxon>Sordariomycetidae</taxon>
        <taxon>Coniochaetales</taxon>
        <taxon>Coniochaetaceae</taxon>
        <taxon>Coniochaeta</taxon>
    </lineage>
</organism>
<dbReference type="SMART" id="SM00028">
    <property type="entry name" value="TPR"/>
    <property type="match status" value="2"/>
</dbReference>
<feature type="region of interest" description="Disordered" evidence="5">
    <location>
        <begin position="258"/>
        <end position="278"/>
    </location>
</feature>
<dbReference type="GO" id="GO:0030544">
    <property type="term" value="F:Hsp70 protein binding"/>
    <property type="evidence" value="ECO:0007669"/>
    <property type="project" value="TreeGrafter"/>
</dbReference>
<proteinExistence type="inferred from homology"/>
<feature type="compositionally biased region" description="Basic and acidic residues" evidence="5">
    <location>
        <begin position="110"/>
        <end position="127"/>
    </location>
</feature>
<evidence type="ECO:0000259" key="6">
    <source>
        <dbReference type="Pfam" id="PF18972"/>
    </source>
</evidence>
<dbReference type="SUPFAM" id="SSF48452">
    <property type="entry name" value="TPR-like"/>
    <property type="match status" value="1"/>
</dbReference>
<dbReference type="Gene3D" id="1.25.40.10">
    <property type="entry name" value="Tetratricopeptide repeat domain"/>
    <property type="match status" value="1"/>
</dbReference>
<dbReference type="PANTHER" id="PTHR46035">
    <property type="entry name" value="TETRATRICOPEPTIDE REPEAT PROTEIN 4"/>
    <property type="match status" value="1"/>
</dbReference>
<evidence type="ECO:0000313" key="7">
    <source>
        <dbReference type="EMBL" id="RKU47708.1"/>
    </source>
</evidence>
<evidence type="ECO:0000256" key="2">
    <source>
        <dbReference type="ARBA" id="ARBA00022803"/>
    </source>
</evidence>
<dbReference type="GO" id="GO:0051879">
    <property type="term" value="F:Hsp90 protein binding"/>
    <property type="evidence" value="ECO:0007669"/>
    <property type="project" value="InterPro"/>
</dbReference>
<keyword evidence="1" id="KW-0677">Repeat</keyword>
<dbReference type="PROSITE" id="PS50005">
    <property type="entry name" value="TPR"/>
    <property type="match status" value="1"/>
</dbReference>
<dbReference type="Proteomes" id="UP000275385">
    <property type="component" value="Unassembled WGS sequence"/>
</dbReference>
<dbReference type="AlphaFoldDB" id="A0A420YIH5"/>
<dbReference type="InterPro" id="IPR019734">
    <property type="entry name" value="TPR_rpt"/>
</dbReference>
<dbReference type="GO" id="GO:0005634">
    <property type="term" value="C:nucleus"/>
    <property type="evidence" value="ECO:0007669"/>
    <property type="project" value="TreeGrafter"/>
</dbReference>
<comment type="caution">
    <text evidence="7">The sequence shown here is derived from an EMBL/GenBank/DDBJ whole genome shotgun (WGS) entry which is preliminary data.</text>
</comment>
<feature type="repeat" description="TPR" evidence="4">
    <location>
        <begin position="176"/>
        <end position="209"/>
    </location>
</feature>
<comment type="similarity">
    <text evidence="3">Belongs to the TTC4 family.</text>
</comment>
<gene>
    <name evidence="7" type="ORF">DL546_009410</name>
</gene>
<feature type="domain" description="Cns1/TTC4 wheel" evidence="6">
    <location>
        <begin position="277"/>
        <end position="387"/>
    </location>
</feature>
<feature type="region of interest" description="Disordered" evidence="5">
    <location>
        <begin position="1"/>
        <end position="21"/>
    </location>
</feature>